<reference evidence="4" key="2">
    <citation type="submission" date="2016-05" db="EMBL/GenBank/DDBJ databases">
        <title>Comparative analysis highlights variable genome content of wheat rusts and divergence of the mating loci.</title>
        <authorList>
            <person name="Cuomo C.A."/>
            <person name="Bakkeren G."/>
            <person name="Szabo L."/>
            <person name="Khalil H."/>
            <person name="Joly D."/>
            <person name="Goldberg J."/>
            <person name="Young S."/>
            <person name="Zeng Q."/>
            <person name="Fellers J."/>
        </authorList>
    </citation>
    <scope>NUCLEOTIDE SEQUENCE [LARGE SCALE GENOMIC DNA]</scope>
    <source>
        <strain evidence="4">1-1 BBBD Race 1</strain>
    </source>
</reference>
<feature type="domain" description="CCHC-type" evidence="3">
    <location>
        <begin position="53"/>
        <end position="68"/>
    </location>
</feature>
<sequence length="90" mass="9481">NLALKIDNEINGADQYTTDLTTTTADPNAMDVSAVRGPLSSVNKAGMLRAGLCFFCGEKGHIAQGCPKKGNGKGNVDARIAELEDQVRCL</sequence>
<dbReference type="EMBL" id="ADAS02001166">
    <property type="protein sequence ID" value="OAV86424.1"/>
    <property type="molecule type" value="Genomic_DNA"/>
</dbReference>
<evidence type="ECO:0000313" key="5">
    <source>
        <dbReference type="EnsemblFungi" id="PTTG_10706-t43_1-p1"/>
    </source>
</evidence>
<dbReference type="SUPFAM" id="SSF57756">
    <property type="entry name" value="Retrovirus zinc finger-like domains"/>
    <property type="match status" value="1"/>
</dbReference>
<dbReference type="OrthoDB" id="3205788at2759"/>
<dbReference type="InterPro" id="IPR036875">
    <property type="entry name" value="Znf_CCHC_sf"/>
</dbReference>
<keyword evidence="2" id="KW-0479">Metal-binding</keyword>
<protein>
    <submittedName>
        <fullName evidence="5">CCHC-type domain-containing protein</fullName>
    </submittedName>
</protein>
<reference evidence="5" key="4">
    <citation type="submission" date="2025-05" db="UniProtKB">
        <authorList>
            <consortium name="EnsemblFungi"/>
        </authorList>
    </citation>
    <scope>IDENTIFICATION</scope>
    <source>
        <strain evidence="5">isolate 1-1 / race 1 (BBBD)</strain>
    </source>
</reference>
<feature type="non-terminal residue" evidence="4">
    <location>
        <position position="90"/>
    </location>
</feature>
<dbReference type="GO" id="GO:0008270">
    <property type="term" value="F:zinc ion binding"/>
    <property type="evidence" value="ECO:0007669"/>
    <property type="project" value="UniProtKB-KW"/>
</dbReference>
<evidence type="ECO:0000256" key="1">
    <source>
        <dbReference type="ARBA" id="ARBA00022664"/>
    </source>
</evidence>
<feature type="non-terminal residue" evidence="4">
    <location>
        <position position="1"/>
    </location>
</feature>
<evidence type="ECO:0000259" key="3">
    <source>
        <dbReference type="PROSITE" id="PS50158"/>
    </source>
</evidence>
<keyword evidence="2" id="KW-0862">Zinc</keyword>
<gene>
    <name evidence="4" type="ORF">PTTG_10706</name>
</gene>
<dbReference type="EnsemblFungi" id="PTTG_10706-t43_1">
    <property type="protein sequence ID" value="PTTG_10706-t43_1-p1"/>
    <property type="gene ID" value="PTTG_10706"/>
</dbReference>
<dbReference type="GO" id="GO:0003676">
    <property type="term" value="F:nucleic acid binding"/>
    <property type="evidence" value="ECO:0007669"/>
    <property type="project" value="InterPro"/>
</dbReference>
<dbReference type="Proteomes" id="UP000005240">
    <property type="component" value="Unassembled WGS sequence"/>
</dbReference>
<reference evidence="5 6" key="3">
    <citation type="journal article" date="2017" name="G3 (Bethesda)">
        <title>Comparative analysis highlights variable genome content of wheat rusts and divergence of the mating loci.</title>
        <authorList>
            <person name="Cuomo C.A."/>
            <person name="Bakkeren G."/>
            <person name="Khalil H.B."/>
            <person name="Panwar V."/>
            <person name="Joly D."/>
            <person name="Linning R."/>
            <person name="Sakthikumar S."/>
            <person name="Song X."/>
            <person name="Adiconis X."/>
            <person name="Fan L."/>
            <person name="Goldberg J.M."/>
            <person name="Levin J.Z."/>
            <person name="Young S."/>
            <person name="Zeng Q."/>
            <person name="Anikster Y."/>
            <person name="Bruce M."/>
            <person name="Wang M."/>
            <person name="Yin C."/>
            <person name="McCallum B."/>
            <person name="Szabo L.J."/>
            <person name="Hulbert S."/>
            <person name="Chen X."/>
            <person name="Fellers J.P."/>
        </authorList>
    </citation>
    <scope>NUCLEOTIDE SEQUENCE</scope>
    <source>
        <strain evidence="5">isolate 1-1 / race 1 (BBBD)</strain>
        <strain evidence="6">Isolate 1-1 / race 1 (BBBD)</strain>
    </source>
</reference>
<keyword evidence="6" id="KW-1185">Reference proteome</keyword>
<dbReference type="AlphaFoldDB" id="A0A180G1D1"/>
<name>A0A180G1D1_PUCT1</name>
<dbReference type="InterPro" id="IPR001878">
    <property type="entry name" value="Znf_CCHC"/>
</dbReference>
<reference evidence="4" key="1">
    <citation type="submission" date="2009-11" db="EMBL/GenBank/DDBJ databases">
        <authorList>
            <consortium name="The Broad Institute Genome Sequencing Platform"/>
            <person name="Ward D."/>
            <person name="Feldgarden M."/>
            <person name="Earl A."/>
            <person name="Young S.K."/>
            <person name="Zeng Q."/>
            <person name="Koehrsen M."/>
            <person name="Alvarado L."/>
            <person name="Berlin A."/>
            <person name="Bochicchio J."/>
            <person name="Borenstein D."/>
            <person name="Chapman S.B."/>
            <person name="Chen Z."/>
            <person name="Engels R."/>
            <person name="Freedman E."/>
            <person name="Gellesch M."/>
            <person name="Goldberg J."/>
            <person name="Griggs A."/>
            <person name="Gujja S."/>
            <person name="Heilman E."/>
            <person name="Heiman D."/>
            <person name="Hepburn T."/>
            <person name="Howarth C."/>
            <person name="Jen D."/>
            <person name="Larson L."/>
            <person name="Lewis B."/>
            <person name="Mehta T."/>
            <person name="Park D."/>
            <person name="Pearson M."/>
            <person name="Roberts A."/>
            <person name="Saif S."/>
            <person name="Shea T."/>
            <person name="Shenoy N."/>
            <person name="Sisk P."/>
            <person name="Stolte C."/>
            <person name="Sykes S."/>
            <person name="Thomson T."/>
            <person name="Walk T."/>
            <person name="White J."/>
            <person name="Yandava C."/>
            <person name="Izard J."/>
            <person name="Baranova O.V."/>
            <person name="Blanton J.M."/>
            <person name="Tanner A.C."/>
            <person name="Dewhirst F.E."/>
            <person name="Haas B."/>
            <person name="Nusbaum C."/>
            <person name="Birren B."/>
        </authorList>
    </citation>
    <scope>NUCLEOTIDE SEQUENCE [LARGE SCALE GENOMIC DNA]</scope>
    <source>
        <strain evidence="4">1-1 BBBD Race 1</strain>
    </source>
</reference>
<evidence type="ECO:0000256" key="2">
    <source>
        <dbReference type="PROSITE-ProRule" id="PRU00047"/>
    </source>
</evidence>
<dbReference type="PROSITE" id="PS50158">
    <property type="entry name" value="ZF_CCHC"/>
    <property type="match status" value="1"/>
</dbReference>
<dbReference type="Gene3D" id="4.10.60.10">
    <property type="entry name" value="Zinc finger, CCHC-type"/>
    <property type="match status" value="1"/>
</dbReference>
<accession>A0A180G1D1</accession>
<organism evidence="4">
    <name type="scientific">Puccinia triticina (isolate 1-1 / race 1 (BBBD))</name>
    <name type="common">Brown leaf rust fungus</name>
    <dbReference type="NCBI Taxonomy" id="630390"/>
    <lineage>
        <taxon>Eukaryota</taxon>
        <taxon>Fungi</taxon>
        <taxon>Dikarya</taxon>
        <taxon>Basidiomycota</taxon>
        <taxon>Pucciniomycotina</taxon>
        <taxon>Pucciniomycetes</taxon>
        <taxon>Pucciniales</taxon>
        <taxon>Pucciniaceae</taxon>
        <taxon>Puccinia</taxon>
    </lineage>
</organism>
<proteinExistence type="predicted"/>
<keyword evidence="1" id="KW-0507">mRNA processing</keyword>
<dbReference type="VEuPathDB" id="FungiDB:PTTG_10706"/>
<dbReference type="GO" id="GO:0006397">
    <property type="term" value="P:mRNA processing"/>
    <property type="evidence" value="ECO:0007669"/>
    <property type="project" value="UniProtKB-KW"/>
</dbReference>
<dbReference type="SMART" id="SM00343">
    <property type="entry name" value="ZnF_C2HC"/>
    <property type="match status" value="1"/>
</dbReference>
<evidence type="ECO:0000313" key="6">
    <source>
        <dbReference type="Proteomes" id="UP000005240"/>
    </source>
</evidence>
<keyword evidence="2" id="KW-0863">Zinc-finger</keyword>
<evidence type="ECO:0000313" key="4">
    <source>
        <dbReference type="EMBL" id="OAV86424.1"/>
    </source>
</evidence>
<dbReference type="Pfam" id="PF00098">
    <property type="entry name" value="zf-CCHC"/>
    <property type="match status" value="1"/>
</dbReference>